<dbReference type="AlphaFoldDB" id="A0A317K854"/>
<evidence type="ECO:0000256" key="3">
    <source>
        <dbReference type="ARBA" id="ARBA00023098"/>
    </source>
</evidence>
<dbReference type="Pfam" id="PF01734">
    <property type="entry name" value="Patatin"/>
    <property type="match status" value="1"/>
</dbReference>
<proteinExistence type="predicted"/>
<dbReference type="Proteomes" id="UP000245683">
    <property type="component" value="Unassembled WGS sequence"/>
</dbReference>
<dbReference type="InterPro" id="IPR050301">
    <property type="entry name" value="NTE"/>
</dbReference>
<gene>
    <name evidence="6" type="ORF">DLJ46_14890</name>
</gene>
<dbReference type="PROSITE" id="PS51635">
    <property type="entry name" value="PNPLA"/>
    <property type="match status" value="1"/>
</dbReference>
<dbReference type="SUPFAM" id="SSF52151">
    <property type="entry name" value="FabD/lysophospholipase-like"/>
    <property type="match status" value="1"/>
</dbReference>
<protein>
    <submittedName>
        <fullName evidence="6">Esterase</fullName>
    </submittedName>
</protein>
<dbReference type="GO" id="GO:0016042">
    <property type="term" value="P:lipid catabolic process"/>
    <property type="evidence" value="ECO:0007669"/>
    <property type="project" value="UniProtKB-UniRule"/>
</dbReference>
<keyword evidence="3 4" id="KW-0443">Lipid metabolism</keyword>
<evidence type="ECO:0000313" key="6">
    <source>
        <dbReference type="EMBL" id="PWU47333.1"/>
    </source>
</evidence>
<feature type="short sequence motif" description="GXSXG" evidence="4">
    <location>
        <begin position="36"/>
        <end position="40"/>
    </location>
</feature>
<evidence type="ECO:0000256" key="1">
    <source>
        <dbReference type="ARBA" id="ARBA00022801"/>
    </source>
</evidence>
<organism evidence="6 7">
    <name type="scientific">Micromonospora globispora</name>
    <dbReference type="NCBI Taxonomy" id="1450148"/>
    <lineage>
        <taxon>Bacteria</taxon>
        <taxon>Bacillati</taxon>
        <taxon>Actinomycetota</taxon>
        <taxon>Actinomycetes</taxon>
        <taxon>Micromonosporales</taxon>
        <taxon>Micromonosporaceae</taxon>
        <taxon>Micromonospora</taxon>
    </lineage>
</organism>
<accession>A0A317K854</accession>
<sequence length="316" mass="33249">MRVALALGGGGARGYAHIGVIQVLEERGLEIVGVAGSSMGALVGGLYAAGKLDAYVDWVRTIGYREVLRLLDPAVRAPGAFGADKVMARVGELLDGVRIEQLPVPFTAVATDLLARRAVWFQHGPLDIAVRASIALPPAITPVMVNGRLLADGGLMDPLPMAPTTSIPADAVVAVSLNGARATSHPAAPVRESADPQPARGRWDRVRDRLRAPGTRFRMPGDGGPAADAAVEIITTDDRTAEALPAGLRAPDVVSLSIEAVEDLLIRYRLAGHPPDLLIEIPTDACRGHEFHRAFEMIEVGRRAAGDALASTGFAR</sequence>
<dbReference type="InterPro" id="IPR002641">
    <property type="entry name" value="PNPLA_dom"/>
</dbReference>
<keyword evidence="2 4" id="KW-0442">Lipid degradation</keyword>
<dbReference type="EMBL" id="QGSV01000193">
    <property type="protein sequence ID" value="PWU47333.1"/>
    <property type="molecule type" value="Genomic_DNA"/>
</dbReference>
<dbReference type="PANTHER" id="PTHR14226:SF76">
    <property type="entry name" value="NTE FAMILY PROTEIN RSSA"/>
    <property type="match status" value="1"/>
</dbReference>
<dbReference type="Gene3D" id="3.40.1090.10">
    <property type="entry name" value="Cytosolic phospholipase A2 catalytic domain"/>
    <property type="match status" value="2"/>
</dbReference>
<evidence type="ECO:0000256" key="2">
    <source>
        <dbReference type="ARBA" id="ARBA00022963"/>
    </source>
</evidence>
<reference evidence="7" key="1">
    <citation type="submission" date="2018-05" db="EMBL/GenBank/DDBJ databases">
        <title>Micromonospora globispora sp. nov. and Micromonospora rugosa sp. nov., isolated from marine sediment.</title>
        <authorList>
            <person name="Carro L."/>
            <person name="Aysel V."/>
            <person name="Cetin D."/>
            <person name="Igual J.M."/>
            <person name="Klenk H.-P."/>
            <person name="Trujillo M.E."/>
            <person name="Sahin N."/>
        </authorList>
    </citation>
    <scope>NUCLEOTIDE SEQUENCE [LARGE SCALE GENOMIC DNA]</scope>
    <source>
        <strain evidence="7">S2904</strain>
    </source>
</reference>
<keyword evidence="1 4" id="KW-0378">Hydrolase</keyword>
<dbReference type="InterPro" id="IPR016035">
    <property type="entry name" value="Acyl_Trfase/lysoPLipase"/>
</dbReference>
<feature type="domain" description="PNPLA" evidence="5">
    <location>
        <begin position="5"/>
        <end position="165"/>
    </location>
</feature>
<feature type="active site" description="Nucleophile" evidence="4">
    <location>
        <position position="38"/>
    </location>
</feature>
<evidence type="ECO:0000259" key="5">
    <source>
        <dbReference type="PROSITE" id="PS51635"/>
    </source>
</evidence>
<feature type="active site" description="Proton acceptor" evidence="4">
    <location>
        <position position="152"/>
    </location>
</feature>
<feature type="short sequence motif" description="DGA/G" evidence="4">
    <location>
        <begin position="152"/>
        <end position="154"/>
    </location>
</feature>
<dbReference type="GO" id="GO:0016787">
    <property type="term" value="F:hydrolase activity"/>
    <property type="evidence" value="ECO:0007669"/>
    <property type="project" value="UniProtKB-UniRule"/>
</dbReference>
<feature type="short sequence motif" description="GXGXXG" evidence="4">
    <location>
        <begin position="9"/>
        <end position="14"/>
    </location>
</feature>
<comment type="caution">
    <text evidence="6">The sequence shown here is derived from an EMBL/GenBank/DDBJ whole genome shotgun (WGS) entry which is preliminary data.</text>
</comment>
<evidence type="ECO:0000256" key="4">
    <source>
        <dbReference type="PROSITE-ProRule" id="PRU01161"/>
    </source>
</evidence>
<evidence type="ECO:0000313" key="7">
    <source>
        <dbReference type="Proteomes" id="UP000245683"/>
    </source>
</evidence>
<dbReference type="OrthoDB" id="5290098at2"/>
<dbReference type="RefSeq" id="WP_109945297.1">
    <property type="nucleotide sequence ID" value="NZ_QGGF01000240.1"/>
</dbReference>
<dbReference type="PANTHER" id="PTHR14226">
    <property type="entry name" value="NEUROPATHY TARGET ESTERASE/SWISS CHEESE D.MELANOGASTER"/>
    <property type="match status" value="1"/>
</dbReference>
<keyword evidence="7" id="KW-1185">Reference proteome</keyword>
<name>A0A317K854_9ACTN</name>